<dbReference type="GeneID" id="27336685"/>
<dbReference type="OrthoDB" id="4158609at2759"/>
<dbReference type="VEuPathDB" id="FungiDB:PV08_09602"/>
<evidence type="ECO:0000313" key="3">
    <source>
        <dbReference type="Proteomes" id="UP000053328"/>
    </source>
</evidence>
<dbReference type="Proteomes" id="UP000053328">
    <property type="component" value="Unassembled WGS sequence"/>
</dbReference>
<accession>A0A0D2B0U6</accession>
<feature type="compositionally biased region" description="Polar residues" evidence="1">
    <location>
        <begin position="13"/>
        <end position="23"/>
    </location>
</feature>
<feature type="compositionally biased region" description="Low complexity" evidence="1">
    <location>
        <begin position="33"/>
        <end position="60"/>
    </location>
</feature>
<name>A0A0D2B0U6_9EURO</name>
<protein>
    <submittedName>
        <fullName evidence="2">Uncharacterized protein</fullName>
    </submittedName>
</protein>
<dbReference type="HOGENOM" id="CLU_155358_0_0_1"/>
<dbReference type="AlphaFoldDB" id="A0A0D2B0U6"/>
<organism evidence="2 3">
    <name type="scientific">Exophiala spinifera</name>
    <dbReference type="NCBI Taxonomy" id="91928"/>
    <lineage>
        <taxon>Eukaryota</taxon>
        <taxon>Fungi</taxon>
        <taxon>Dikarya</taxon>
        <taxon>Ascomycota</taxon>
        <taxon>Pezizomycotina</taxon>
        <taxon>Eurotiomycetes</taxon>
        <taxon>Chaetothyriomycetidae</taxon>
        <taxon>Chaetothyriales</taxon>
        <taxon>Herpotrichiellaceae</taxon>
        <taxon>Exophiala</taxon>
    </lineage>
</organism>
<dbReference type="RefSeq" id="XP_016232541.1">
    <property type="nucleotide sequence ID" value="XM_016383918.1"/>
</dbReference>
<gene>
    <name evidence="2" type="ORF">PV08_09602</name>
</gene>
<feature type="region of interest" description="Disordered" evidence="1">
    <location>
        <begin position="1"/>
        <end position="114"/>
    </location>
</feature>
<sequence>MFLKQTAYKPRTLSGSSGTSGKQSLKDENGSGTTTTTTTTTTTDKVSTETTGPAASAGAAGRRRSSASSETKFAGLHAYKRNGGADERKSSWAEQTPGSPGMLQGMWNSFTKGT</sequence>
<evidence type="ECO:0000313" key="2">
    <source>
        <dbReference type="EMBL" id="KIW12325.1"/>
    </source>
</evidence>
<reference evidence="2 3" key="1">
    <citation type="submission" date="2015-01" db="EMBL/GenBank/DDBJ databases">
        <title>The Genome Sequence of Exophiala spinifera CBS89968.</title>
        <authorList>
            <consortium name="The Broad Institute Genomics Platform"/>
            <person name="Cuomo C."/>
            <person name="de Hoog S."/>
            <person name="Gorbushina A."/>
            <person name="Stielow B."/>
            <person name="Teixiera M."/>
            <person name="Abouelleil A."/>
            <person name="Chapman S.B."/>
            <person name="Priest M."/>
            <person name="Young S.K."/>
            <person name="Wortman J."/>
            <person name="Nusbaum C."/>
            <person name="Birren B."/>
        </authorList>
    </citation>
    <scope>NUCLEOTIDE SEQUENCE [LARGE SCALE GENOMIC DNA]</scope>
    <source>
        <strain evidence="2 3">CBS 89968</strain>
    </source>
</reference>
<proteinExistence type="predicted"/>
<dbReference type="EMBL" id="KN847498">
    <property type="protein sequence ID" value="KIW12325.1"/>
    <property type="molecule type" value="Genomic_DNA"/>
</dbReference>
<keyword evidence="3" id="KW-1185">Reference proteome</keyword>
<evidence type="ECO:0000256" key="1">
    <source>
        <dbReference type="SAM" id="MobiDB-lite"/>
    </source>
</evidence>